<dbReference type="AlphaFoldDB" id="I4EK67"/>
<dbReference type="EMBL" id="CAGS01000383">
    <property type="protein sequence ID" value="CCF85079.1"/>
    <property type="molecule type" value="Genomic_DNA"/>
</dbReference>
<dbReference type="Proteomes" id="UP000004221">
    <property type="component" value="Unassembled WGS sequence"/>
</dbReference>
<keyword evidence="1" id="KW-1133">Transmembrane helix</keyword>
<reference evidence="2 3" key="1">
    <citation type="journal article" date="2012" name="ISME J.">
        <title>Nitrification expanded: discovery, physiology and genomics of a nitrite-oxidizing bacterium from the phylum Chloroflexi.</title>
        <authorList>
            <person name="Sorokin D.Y."/>
            <person name="Lucker S."/>
            <person name="Vejmelkova D."/>
            <person name="Kostrikina N.A."/>
            <person name="Kleerebezem R."/>
            <person name="Rijpstra W.I."/>
            <person name="Damste J.S."/>
            <person name="Le Paslier D."/>
            <person name="Muyzer G."/>
            <person name="Wagner M."/>
            <person name="van Loosdrecht M.C."/>
            <person name="Daims H."/>
        </authorList>
    </citation>
    <scope>NUCLEOTIDE SEQUENCE [LARGE SCALE GENOMIC DNA]</scope>
    <source>
        <strain evidence="3">none</strain>
    </source>
</reference>
<organism evidence="2 3">
    <name type="scientific">Nitrolancea hollandica Lb</name>
    <dbReference type="NCBI Taxonomy" id="1129897"/>
    <lineage>
        <taxon>Bacteria</taxon>
        <taxon>Pseudomonadati</taxon>
        <taxon>Thermomicrobiota</taxon>
        <taxon>Thermomicrobia</taxon>
        <taxon>Sphaerobacterales</taxon>
        <taxon>Sphaerobacterineae</taxon>
        <taxon>Sphaerobacteraceae</taxon>
        <taxon>Nitrolancea</taxon>
    </lineage>
</organism>
<feature type="transmembrane region" description="Helical" evidence="1">
    <location>
        <begin position="83"/>
        <end position="111"/>
    </location>
</feature>
<evidence type="ECO:0000313" key="2">
    <source>
        <dbReference type="EMBL" id="CCF85079.1"/>
    </source>
</evidence>
<keyword evidence="3" id="KW-1185">Reference proteome</keyword>
<gene>
    <name evidence="2" type="ORF">NITHO_4430002</name>
</gene>
<accession>I4EK67</accession>
<keyword evidence="1" id="KW-0472">Membrane</keyword>
<keyword evidence="1" id="KW-0812">Transmembrane</keyword>
<evidence type="ECO:0008006" key="4">
    <source>
        <dbReference type="Google" id="ProtNLM"/>
    </source>
</evidence>
<protein>
    <recommendedName>
        <fullName evidence="4">Cytochrome C biogenesis protein transmembrane domain-containing protein</fullName>
    </recommendedName>
</protein>
<feature type="transmembrane region" description="Helical" evidence="1">
    <location>
        <begin position="117"/>
        <end position="134"/>
    </location>
</feature>
<comment type="caution">
    <text evidence="2">The sequence shown here is derived from an EMBL/GenBank/DDBJ whole genome shotgun (WGS) entry which is preliminary data.</text>
</comment>
<name>I4EK67_9BACT</name>
<evidence type="ECO:0000313" key="3">
    <source>
        <dbReference type="Proteomes" id="UP000004221"/>
    </source>
</evidence>
<feature type="transmembrane region" description="Helical" evidence="1">
    <location>
        <begin position="49"/>
        <end position="71"/>
    </location>
</feature>
<feature type="transmembrane region" description="Helical" evidence="1">
    <location>
        <begin position="12"/>
        <end position="33"/>
    </location>
</feature>
<dbReference type="RefSeq" id="WP_008479728.1">
    <property type="nucleotide sequence ID" value="NZ_CAGS01000383.1"/>
</dbReference>
<proteinExistence type="predicted"/>
<evidence type="ECO:0000256" key="1">
    <source>
        <dbReference type="SAM" id="Phobius"/>
    </source>
</evidence>
<sequence>MRATARTSWRAALNALGAGIVTLLVIGLPTAVIPNDFFMRMTPVRPQDYLLLGITVLLAAALGATYAFPAACSVQGRLTAGGFLAFLAVGCPVCNKVVVLLLGMGGALTYFQPVQPLLGLISIAFLGFGLYLRVRAVRVAMGGMPDGHSATV</sequence>